<reference evidence="3" key="1">
    <citation type="submission" date="2020-08" db="EMBL/GenBank/DDBJ databases">
        <title>Multicomponent nature underlies the extraordinary mechanical properties of spider dragline silk.</title>
        <authorList>
            <person name="Kono N."/>
            <person name="Nakamura H."/>
            <person name="Mori M."/>
            <person name="Yoshida Y."/>
            <person name="Ohtoshi R."/>
            <person name="Malay A.D."/>
            <person name="Moran D.A.P."/>
            <person name="Tomita M."/>
            <person name="Numata K."/>
            <person name="Arakawa K."/>
        </authorList>
    </citation>
    <scope>NUCLEOTIDE SEQUENCE</scope>
</reference>
<dbReference type="Proteomes" id="UP000887159">
    <property type="component" value="Unassembled WGS sequence"/>
</dbReference>
<feature type="transmembrane region" description="Helical" evidence="2">
    <location>
        <begin position="122"/>
        <end position="140"/>
    </location>
</feature>
<keyword evidence="2" id="KW-0472">Membrane</keyword>
<keyword evidence="2" id="KW-1133">Transmembrane helix</keyword>
<accession>A0A8X6V0D9</accession>
<feature type="compositionally biased region" description="Gly residues" evidence="1">
    <location>
        <begin position="37"/>
        <end position="52"/>
    </location>
</feature>
<feature type="region of interest" description="Disordered" evidence="1">
    <location>
        <begin position="1"/>
        <end position="55"/>
    </location>
</feature>
<comment type="caution">
    <text evidence="3">The sequence shown here is derived from an EMBL/GenBank/DDBJ whole genome shotgun (WGS) entry which is preliminary data.</text>
</comment>
<feature type="compositionally biased region" description="Basic and acidic residues" evidence="1">
    <location>
        <begin position="18"/>
        <end position="35"/>
    </location>
</feature>
<keyword evidence="4" id="KW-1185">Reference proteome</keyword>
<protein>
    <submittedName>
        <fullName evidence="3">Uncharacterized protein</fullName>
    </submittedName>
</protein>
<organism evidence="3 4">
    <name type="scientific">Trichonephila clavipes</name>
    <name type="common">Golden silk orbweaver</name>
    <name type="synonym">Nephila clavipes</name>
    <dbReference type="NCBI Taxonomy" id="2585209"/>
    <lineage>
        <taxon>Eukaryota</taxon>
        <taxon>Metazoa</taxon>
        <taxon>Ecdysozoa</taxon>
        <taxon>Arthropoda</taxon>
        <taxon>Chelicerata</taxon>
        <taxon>Arachnida</taxon>
        <taxon>Araneae</taxon>
        <taxon>Araneomorphae</taxon>
        <taxon>Entelegynae</taxon>
        <taxon>Araneoidea</taxon>
        <taxon>Nephilidae</taxon>
        <taxon>Trichonephila</taxon>
    </lineage>
</organism>
<evidence type="ECO:0000313" key="3">
    <source>
        <dbReference type="EMBL" id="GFX99781.1"/>
    </source>
</evidence>
<evidence type="ECO:0000256" key="2">
    <source>
        <dbReference type="SAM" id="Phobius"/>
    </source>
</evidence>
<proteinExistence type="predicted"/>
<evidence type="ECO:0000313" key="4">
    <source>
        <dbReference type="Proteomes" id="UP000887159"/>
    </source>
</evidence>
<dbReference type="EMBL" id="BMAU01021215">
    <property type="protein sequence ID" value="GFX99781.1"/>
    <property type="molecule type" value="Genomic_DNA"/>
</dbReference>
<name>A0A8X6V0D9_TRICX</name>
<sequence>MVDYGKTFRTAKTHKGIRAREFRKTPTRSKTDKVSTEGGGCSENKHPGGGQGPATSLLLPPTSREDMLLDGYLEYPHVARALFKHLQTCLHRDSNQSPTVQQSISFKSRLSFGQKCFSRDSLGGGTLAVISIFFVFQLFVRKRKSGPGDRHFRNVVYCPGVSEDSSVEGLMYAKATDATIWYRVLGSVVRSQVSSSLLLLLKFEGPLQIALVLL</sequence>
<keyword evidence="2" id="KW-0812">Transmembrane</keyword>
<evidence type="ECO:0000256" key="1">
    <source>
        <dbReference type="SAM" id="MobiDB-lite"/>
    </source>
</evidence>
<dbReference type="AlphaFoldDB" id="A0A8X6V0D9"/>
<gene>
    <name evidence="3" type="ORF">TNCV_258201</name>
</gene>